<evidence type="ECO:0000259" key="1">
    <source>
        <dbReference type="Pfam" id="PF04453"/>
    </source>
</evidence>
<evidence type="ECO:0000313" key="3">
    <source>
        <dbReference type="Proteomes" id="UP000824248"/>
    </source>
</evidence>
<dbReference type="InterPro" id="IPR007543">
    <property type="entry name" value="LptD_C"/>
</dbReference>
<reference evidence="2" key="1">
    <citation type="journal article" date="2021" name="PeerJ">
        <title>Extensive microbial diversity within the chicken gut microbiome revealed by metagenomics and culture.</title>
        <authorList>
            <person name="Gilroy R."/>
            <person name="Ravi A."/>
            <person name="Getino M."/>
            <person name="Pursley I."/>
            <person name="Horton D.L."/>
            <person name="Alikhan N.F."/>
            <person name="Baker D."/>
            <person name="Gharbi K."/>
            <person name="Hall N."/>
            <person name="Watson M."/>
            <person name="Adriaenssens E.M."/>
            <person name="Foster-Nyarko E."/>
            <person name="Jarju S."/>
            <person name="Secka A."/>
            <person name="Antonio M."/>
            <person name="Oren A."/>
            <person name="Chaudhuri R.R."/>
            <person name="La Ragione R."/>
            <person name="Hildebrand F."/>
            <person name="Pallen M.J."/>
        </authorList>
    </citation>
    <scope>NUCLEOTIDE SEQUENCE</scope>
    <source>
        <strain evidence="2">1193</strain>
    </source>
</reference>
<organism evidence="2 3">
    <name type="scientific">Candidatus Halomonas stercoripullorum</name>
    <dbReference type="NCBI Taxonomy" id="2838617"/>
    <lineage>
        <taxon>Bacteria</taxon>
        <taxon>Pseudomonadati</taxon>
        <taxon>Pseudomonadota</taxon>
        <taxon>Gammaproteobacteria</taxon>
        <taxon>Oceanospirillales</taxon>
        <taxon>Halomonadaceae</taxon>
        <taxon>Halomonas</taxon>
    </lineage>
</organism>
<protein>
    <submittedName>
        <fullName evidence="2">LPS assembly protein LptD</fullName>
    </submittedName>
</protein>
<feature type="domain" description="LptD C-terminal" evidence="1">
    <location>
        <begin position="1"/>
        <end position="269"/>
    </location>
</feature>
<dbReference type="AlphaFoldDB" id="A0A9D1WM36"/>
<sequence>RLRLSPAAGWRFDASWGHLEPRVEWLATAYELDYGDRDLDWDESPTLNVPVASIDGGLVFERELDLGGRDYRQTLEPRFNYAYVPARDQTEMPDFDTSERAFSWNQLWSPHRFSGGDRVGDLNRLSLGASSRFLEDASGRERFSLGVGQAFYFDDRNIDMDGEPDTLPENEIHRYQATRNRSPLVTRLDWHINERWRTRYEWLYDDHRSRTERTSLGVSYRDPRGHVLNLAYRWELQGFDPSVEPDDDEFRDYNREEFDLSFAYKVNPRIDLIGRFLYDHTNSRSLDQMAGVQWSDCCYGVQLVWREWVDDNDTARIEDDENDRGLFLRFVFKGLGGVGGDAGDYFERAVPGYRATAF</sequence>
<dbReference type="GO" id="GO:0061024">
    <property type="term" value="P:membrane organization"/>
    <property type="evidence" value="ECO:0007669"/>
    <property type="project" value="InterPro"/>
</dbReference>
<proteinExistence type="predicted"/>
<reference evidence="2" key="2">
    <citation type="submission" date="2021-04" db="EMBL/GenBank/DDBJ databases">
        <authorList>
            <person name="Gilroy R."/>
        </authorList>
    </citation>
    <scope>NUCLEOTIDE SEQUENCE</scope>
    <source>
        <strain evidence="2">1193</strain>
    </source>
</reference>
<dbReference type="PANTHER" id="PTHR30189:SF1">
    <property type="entry name" value="LPS-ASSEMBLY PROTEIN LPTD"/>
    <property type="match status" value="1"/>
</dbReference>
<name>A0A9D1WM36_9GAMM</name>
<dbReference type="Proteomes" id="UP000824248">
    <property type="component" value="Unassembled WGS sequence"/>
</dbReference>
<dbReference type="PANTHER" id="PTHR30189">
    <property type="entry name" value="LPS-ASSEMBLY PROTEIN"/>
    <property type="match status" value="1"/>
</dbReference>
<comment type="caution">
    <text evidence="2">The sequence shown here is derived from an EMBL/GenBank/DDBJ whole genome shotgun (WGS) entry which is preliminary data.</text>
</comment>
<dbReference type="EMBL" id="DXFC01000179">
    <property type="protein sequence ID" value="HIX61754.1"/>
    <property type="molecule type" value="Genomic_DNA"/>
</dbReference>
<dbReference type="GO" id="GO:1990351">
    <property type="term" value="C:transporter complex"/>
    <property type="evidence" value="ECO:0007669"/>
    <property type="project" value="TreeGrafter"/>
</dbReference>
<evidence type="ECO:0000313" key="2">
    <source>
        <dbReference type="EMBL" id="HIX61754.1"/>
    </source>
</evidence>
<dbReference type="Pfam" id="PF04453">
    <property type="entry name" value="LptD"/>
    <property type="match status" value="1"/>
</dbReference>
<gene>
    <name evidence="2" type="primary">lptD</name>
    <name evidence="2" type="ORF">H9854_05935</name>
</gene>
<dbReference type="GO" id="GO:0009279">
    <property type="term" value="C:cell outer membrane"/>
    <property type="evidence" value="ECO:0007669"/>
    <property type="project" value="TreeGrafter"/>
</dbReference>
<feature type="non-terminal residue" evidence="2">
    <location>
        <position position="1"/>
    </location>
</feature>
<accession>A0A9D1WM36</accession>
<dbReference type="InterPro" id="IPR050218">
    <property type="entry name" value="LptD"/>
</dbReference>